<evidence type="ECO:0008006" key="5">
    <source>
        <dbReference type="Google" id="ProtNLM"/>
    </source>
</evidence>
<dbReference type="GO" id="GO:0009451">
    <property type="term" value="P:RNA modification"/>
    <property type="evidence" value="ECO:0007669"/>
    <property type="project" value="InterPro"/>
</dbReference>
<dbReference type="PANTHER" id="PTHR47926">
    <property type="entry name" value="PENTATRICOPEPTIDE REPEAT-CONTAINING PROTEIN"/>
    <property type="match status" value="1"/>
</dbReference>
<dbReference type="Proteomes" id="UP000030645">
    <property type="component" value="Unassembled WGS sequence"/>
</dbReference>
<gene>
    <name evidence="3" type="ORF">L484_011544</name>
</gene>
<keyword evidence="4" id="KW-1185">Reference proteome</keyword>
<evidence type="ECO:0000256" key="2">
    <source>
        <dbReference type="PROSITE-ProRule" id="PRU00708"/>
    </source>
</evidence>
<feature type="repeat" description="PPR" evidence="2">
    <location>
        <begin position="22"/>
        <end position="56"/>
    </location>
</feature>
<dbReference type="NCBIfam" id="TIGR00756">
    <property type="entry name" value="PPR"/>
    <property type="match status" value="3"/>
</dbReference>
<keyword evidence="1" id="KW-0677">Repeat</keyword>
<dbReference type="PANTHER" id="PTHR47926:SF452">
    <property type="entry name" value="PENTATRICOPEPTIDE REPEAT-CONTAINING PROTEIN"/>
    <property type="match status" value="1"/>
</dbReference>
<dbReference type="PROSITE" id="PS51375">
    <property type="entry name" value="PPR"/>
    <property type="match status" value="2"/>
</dbReference>
<name>W9RNR1_9ROSA</name>
<evidence type="ECO:0000313" key="4">
    <source>
        <dbReference type="Proteomes" id="UP000030645"/>
    </source>
</evidence>
<dbReference type="InterPro" id="IPR002885">
    <property type="entry name" value="PPR_rpt"/>
</dbReference>
<evidence type="ECO:0000256" key="1">
    <source>
        <dbReference type="ARBA" id="ARBA00022737"/>
    </source>
</evidence>
<dbReference type="Gene3D" id="1.25.40.10">
    <property type="entry name" value="Tetratricopeptide repeat domain"/>
    <property type="match status" value="1"/>
</dbReference>
<dbReference type="FunFam" id="1.25.40.10:FF:000242">
    <property type="entry name" value="Pentatricopeptide repeat-containing protein"/>
    <property type="match status" value="1"/>
</dbReference>
<protein>
    <recommendedName>
        <fullName evidence="5">Pentatricopeptide repeat-containing protein</fullName>
    </recommendedName>
</protein>
<feature type="repeat" description="PPR" evidence="2">
    <location>
        <begin position="57"/>
        <end position="91"/>
    </location>
</feature>
<sequence length="193" mass="22022">MYAKCRSIESATRVFDSMPERNIMTWTALICGMARLGYGTEALSRFETMRKEGIRPNEVTFTRILHACVDAGLVEEGHRFFKMIEECGLELRIQHYGCMVDLYGKVGMVEEAYDVIKEMKLKPNNVVWTSFLSACKENRKFEMAEKVTEKVLNDVKLEHGDGICSLICELYALGGNLDGAERVRKLILRDHPT</sequence>
<dbReference type="GO" id="GO:0003723">
    <property type="term" value="F:RNA binding"/>
    <property type="evidence" value="ECO:0007669"/>
    <property type="project" value="InterPro"/>
</dbReference>
<organism evidence="3 4">
    <name type="scientific">Morus notabilis</name>
    <dbReference type="NCBI Taxonomy" id="981085"/>
    <lineage>
        <taxon>Eukaryota</taxon>
        <taxon>Viridiplantae</taxon>
        <taxon>Streptophyta</taxon>
        <taxon>Embryophyta</taxon>
        <taxon>Tracheophyta</taxon>
        <taxon>Spermatophyta</taxon>
        <taxon>Magnoliopsida</taxon>
        <taxon>eudicotyledons</taxon>
        <taxon>Gunneridae</taxon>
        <taxon>Pentapetalae</taxon>
        <taxon>rosids</taxon>
        <taxon>fabids</taxon>
        <taxon>Rosales</taxon>
        <taxon>Moraceae</taxon>
        <taxon>Moreae</taxon>
        <taxon>Morus</taxon>
    </lineage>
</organism>
<dbReference type="Pfam" id="PF13041">
    <property type="entry name" value="PPR_2"/>
    <property type="match status" value="1"/>
</dbReference>
<dbReference type="InterPro" id="IPR046960">
    <property type="entry name" value="PPR_At4g14850-like_plant"/>
</dbReference>
<proteinExistence type="predicted"/>
<dbReference type="EMBL" id="KE344881">
    <property type="protein sequence ID" value="EXB83250.1"/>
    <property type="molecule type" value="Genomic_DNA"/>
</dbReference>
<dbReference type="InterPro" id="IPR011990">
    <property type="entry name" value="TPR-like_helical_dom_sf"/>
</dbReference>
<dbReference type="eggNOG" id="KOG4197">
    <property type="taxonomic scope" value="Eukaryota"/>
</dbReference>
<dbReference type="STRING" id="981085.W9RNR1"/>
<dbReference type="AlphaFoldDB" id="W9RNR1"/>
<reference evidence="4" key="1">
    <citation type="submission" date="2013-01" db="EMBL/GenBank/DDBJ databases">
        <title>Draft Genome Sequence of a Mulberry Tree, Morus notabilis C.K. Schneid.</title>
        <authorList>
            <person name="He N."/>
            <person name="Zhao S."/>
        </authorList>
    </citation>
    <scope>NUCLEOTIDE SEQUENCE</scope>
</reference>
<dbReference type="KEGG" id="mnt:21394796"/>
<dbReference type="OrthoDB" id="185373at2759"/>
<evidence type="ECO:0000313" key="3">
    <source>
        <dbReference type="EMBL" id="EXB83250.1"/>
    </source>
</evidence>
<dbReference type="Pfam" id="PF01535">
    <property type="entry name" value="PPR"/>
    <property type="match status" value="2"/>
</dbReference>
<accession>W9RNR1</accession>